<keyword evidence="2" id="KW-1185">Reference proteome</keyword>
<dbReference type="RefSeq" id="WP_025410303.1">
    <property type="nucleotide sequence ID" value="NZ_CP007128.1"/>
</dbReference>
<dbReference type="STRING" id="861299.J421_1241"/>
<dbReference type="EMBL" id="CP007128">
    <property type="protein sequence ID" value="AHG88778.1"/>
    <property type="molecule type" value="Genomic_DNA"/>
</dbReference>
<sequence length="174" mass="18515">MTTLPVTAAVQSPTSAREARADRFLARVAALSPRQWGELDAIGQRFEASDPLAWWERSRRLAAFASRIPAAEDVLRVVGFVSMGIGDLARAVLGGGRPRFPRPALRGATGEVREIGSRLETLWDVAATQPGGPGASITCLALGLLALWMRDHLSADGFAELYGLVEPVIPAASV</sequence>
<dbReference type="Proteomes" id="UP000019151">
    <property type="component" value="Chromosome"/>
</dbReference>
<reference evidence="1 2" key="1">
    <citation type="journal article" date="2014" name="Genome Announc.">
        <title>Genome Sequence and Methylome of Soil Bacterium Gemmatirosa kalamazoonensis KBS708T, a Member of the Rarely Cultivated Gemmatimonadetes Phylum.</title>
        <authorList>
            <person name="Debruyn J.M."/>
            <person name="Radosevich M."/>
            <person name="Wommack K.E."/>
            <person name="Polson S.W."/>
            <person name="Hauser L.J."/>
            <person name="Fawaz M.N."/>
            <person name="Korlach J."/>
            <person name="Tsai Y.C."/>
        </authorList>
    </citation>
    <scope>NUCLEOTIDE SEQUENCE [LARGE SCALE GENOMIC DNA]</scope>
    <source>
        <strain evidence="1 2">KBS708</strain>
    </source>
</reference>
<organism evidence="1 2">
    <name type="scientific">Gemmatirosa kalamazoonensis</name>
    <dbReference type="NCBI Taxonomy" id="861299"/>
    <lineage>
        <taxon>Bacteria</taxon>
        <taxon>Pseudomonadati</taxon>
        <taxon>Gemmatimonadota</taxon>
        <taxon>Gemmatimonadia</taxon>
        <taxon>Gemmatimonadales</taxon>
        <taxon>Gemmatimonadaceae</taxon>
        <taxon>Gemmatirosa</taxon>
    </lineage>
</organism>
<evidence type="ECO:0000313" key="1">
    <source>
        <dbReference type="EMBL" id="AHG88778.1"/>
    </source>
</evidence>
<name>W0RHA9_9BACT</name>
<gene>
    <name evidence="1" type="ORF">J421_1241</name>
</gene>
<dbReference type="HOGENOM" id="CLU_1537895_0_0_0"/>
<evidence type="ECO:0000313" key="2">
    <source>
        <dbReference type="Proteomes" id="UP000019151"/>
    </source>
</evidence>
<dbReference type="InParanoid" id="W0RHA9"/>
<protein>
    <submittedName>
        <fullName evidence="1">Uncharacterized protein</fullName>
    </submittedName>
</protein>
<dbReference type="KEGG" id="gba:J421_1241"/>
<proteinExistence type="predicted"/>
<accession>W0RHA9</accession>
<dbReference type="AlphaFoldDB" id="W0RHA9"/>